<proteinExistence type="predicted"/>
<keyword evidence="1" id="KW-0812">Transmembrane</keyword>
<dbReference type="InterPro" id="IPR025436">
    <property type="entry name" value="DUF4179"/>
</dbReference>
<dbReference type="Proteomes" id="UP000180194">
    <property type="component" value="Unassembled WGS sequence"/>
</dbReference>
<evidence type="ECO:0000259" key="2">
    <source>
        <dbReference type="Pfam" id="PF13786"/>
    </source>
</evidence>
<evidence type="ECO:0000259" key="3">
    <source>
        <dbReference type="Pfam" id="PF18705"/>
    </source>
</evidence>
<dbReference type="EMBL" id="MBRJ01000008">
    <property type="protein sequence ID" value="OHX49916.1"/>
    <property type="molecule type" value="Genomic_DNA"/>
</dbReference>
<evidence type="ECO:0000256" key="1">
    <source>
        <dbReference type="SAM" id="Phobius"/>
    </source>
</evidence>
<evidence type="ECO:0000313" key="5">
    <source>
        <dbReference type="Proteomes" id="UP000180194"/>
    </source>
</evidence>
<feature type="domain" description="DUF5643" evidence="3">
    <location>
        <begin position="230"/>
        <end position="334"/>
    </location>
</feature>
<evidence type="ECO:0008006" key="6">
    <source>
        <dbReference type="Google" id="ProtNLM"/>
    </source>
</evidence>
<organism evidence="4 5">
    <name type="scientific">Cytobacillus oceanisediminis</name>
    <dbReference type="NCBI Taxonomy" id="665099"/>
    <lineage>
        <taxon>Bacteria</taxon>
        <taxon>Bacillati</taxon>
        <taxon>Bacillota</taxon>
        <taxon>Bacilli</taxon>
        <taxon>Bacillales</taxon>
        <taxon>Bacillaceae</taxon>
        <taxon>Cytobacillus</taxon>
    </lineage>
</organism>
<dbReference type="Pfam" id="PF13786">
    <property type="entry name" value="DUF4179"/>
    <property type="match status" value="1"/>
</dbReference>
<dbReference type="Gene3D" id="2.60.40.1640">
    <property type="entry name" value="Conserved domain protein"/>
    <property type="match status" value="1"/>
</dbReference>
<dbReference type="InterPro" id="IPR040680">
    <property type="entry name" value="DUF5643"/>
</dbReference>
<dbReference type="Pfam" id="PF18705">
    <property type="entry name" value="DUF5643"/>
    <property type="match status" value="1"/>
</dbReference>
<protein>
    <recommendedName>
        <fullName evidence="6">DUF4179 domain-containing protein</fullName>
    </recommendedName>
</protein>
<keyword evidence="1" id="KW-0472">Membrane</keyword>
<name>A0ABX3CYA2_9BACI</name>
<sequence length="439" mass="49732">MNRKKSLKQAFINKYGEDLNFSDDDMKLVLNKVHSKKIEQPKRKFRLGPVLMMILTPLIIMILILSSDHLLTDSKDASKEPEPAAESDRDLFGDAGIQNIINHDLFTEINQTVEKHGVAFTIHEIMYDGTRLALVYSIEKEESNQEERGIPDALFKLSVDGEPFHDYSGGLTYADEEKFLHEFHTYTELPEQFQLSIEIMNLGEKEGPWSFQFPIEKINEKYHAAPGKSSVNGDTSLTLNELSFSASSTNLSIDMIEPIEKQRKRAGTYIFEVRDNKGNSIAHMTSGATGGGDRDGKSVENFNEYFEPVDKLPKSITIIPYLSKSGGMDYITKPLNQKLPIYLEQDQFGGIMIKEVEQKQGEVWIYYEGEGVSESFRSWVVLEEKGSNTPIERINNYEKTAEGYIAKFKTSLPLESLTVSTAKRNITKLEGLELNVDIK</sequence>
<keyword evidence="5" id="KW-1185">Reference proteome</keyword>
<keyword evidence="1" id="KW-1133">Transmembrane helix</keyword>
<dbReference type="Gene3D" id="2.60.40.1630">
    <property type="entry name" value="bacillus anthracis domain"/>
    <property type="match status" value="1"/>
</dbReference>
<comment type="caution">
    <text evidence="4">The sequence shown here is derived from an EMBL/GenBank/DDBJ whole genome shotgun (WGS) entry which is preliminary data.</text>
</comment>
<feature type="transmembrane region" description="Helical" evidence="1">
    <location>
        <begin position="45"/>
        <end position="65"/>
    </location>
</feature>
<gene>
    <name evidence="4" type="ORF">BBV17_10465</name>
</gene>
<dbReference type="RefSeq" id="WP_009332062.1">
    <property type="nucleotide sequence ID" value="NZ_CP062790.1"/>
</dbReference>
<feature type="domain" description="DUF4179" evidence="2">
    <location>
        <begin position="94"/>
        <end position="139"/>
    </location>
</feature>
<reference evidence="4 5" key="1">
    <citation type="submission" date="2016-07" db="EMBL/GenBank/DDBJ databases">
        <title>Bacillus oceanisediminis whole genome.</title>
        <authorList>
            <person name="Pal Y."/>
            <person name="Verma A."/>
            <person name="Mual P."/>
            <person name="Srinivasan K."/>
        </authorList>
    </citation>
    <scope>NUCLEOTIDE SEQUENCE [LARGE SCALE GENOMIC DNA]</scope>
    <source>
        <strain evidence="4 5">Bhandara28</strain>
    </source>
</reference>
<evidence type="ECO:0000313" key="4">
    <source>
        <dbReference type="EMBL" id="OHX49916.1"/>
    </source>
</evidence>
<accession>A0ABX3CYA2</accession>